<feature type="region of interest" description="Disordered" evidence="1">
    <location>
        <begin position="14"/>
        <end position="66"/>
    </location>
</feature>
<feature type="compositionally biased region" description="Polar residues" evidence="1">
    <location>
        <begin position="114"/>
        <end position="137"/>
    </location>
</feature>
<feature type="compositionally biased region" description="Polar residues" evidence="1">
    <location>
        <begin position="336"/>
        <end position="345"/>
    </location>
</feature>
<evidence type="ECO:0000313" key="2">
    <source>
        <dbReference type="EMBL" id="KAJ8370400.1"/>
    </source>
</evidence>
<dbReference type="EMBL" id="JAINUF010000003">
    <property type="protein sequence ID" value="KAJ8370400.1"/>
    <property type="molecule type" value="Genomic_DNA"/>
</dbReference>
<feature type="compositionally biased region" description="Low complexity" evidence="1">
    <location>
        <begin position="211"/>
        <end position="228"/>
    </location>
</feature>
<evidence type="ECO:0000256" key="1">
    <source>
        <dbReference type="SAM" id="MobiDB-lite"/>
    </source>
</evidence>
<name>A0A9Q1FZ69_SYNKA</name>
<feature type="compositionally biased region" description="Polar residues" evidence="1">
    <location>
        <begin position="277"/>
        <end position="291"/>
    </location>
</feature>
<sequence length="461" mass="50606">MSISRKNWSALSSLTRQWTVEDEEEVERERRRKIRTYSTEPGDSPTEDTPPVFLSSEEVPEAVDPEAPVDFVEMLRVRDERRRRRHMEVLRRQHEEEEGKGAGQEANVGGDRAGQSSEPMVAPPSSSDIIETGSPSENDICEPSQGKNVETPTKPSRLFVSSLSISIDKSPTSPTESGRMVSPMSPTFSTGRDSVVSPLSSASSTDRKRTVSPLSPSSSTSTGRLVSPLSPTGSFRAVSPEERVPSPALGIACPVTQNGETQESQNASSEAEDVTGALQTEETPFQRNSARALSFRTVRKKEPSTPLQRSASLRITSKATLASKAPGQEEDKHSPFQRNSRQRISSRTIQEKMERLALAVQKSENIKSPSVSRKGLYVLVDEVSRKRGLFERDPAAGDSSSGAFRQDLRTFSAGISDRINRWVAKAQGPGSLFTSPDLRNVDIASKRNIWENRAEEAPPNK</sequence>
<organism evidence="2 3">
    <name type="scientific">Synaphobranchus kaupii</name>
    <name type="common">Kaup's arrowtooth eel</name>
    <dbReference type="NCBI Taxonomy" id="118154"/>
    <lineage>
        <taxon>Eukaryota</taxon>
        <taxon>Metazoa</taxon>
        <taxon>Chordata</taxon>
        <taxon>Craniata</taxon>
        <taxon>Vertebrata</taxon>
        <taxon>Euteleostomi</taxon>
        <taxon>Actinopterygii</taxon>
        <taxon>Neopterygii</taxon>
        <taxon>Teleostei</taxon>
        <taxon>Anguilliformes</taxon>
        <taxon>Synaphobranchidae</taxon>
        <taxon>Synaphobranchus</taxon>
    </lineage>
</organism>
<keyword evidence="3" id="KW-1185">Reference proteome</keyword>
<feature type="compositionally biased region" description="Polar residues" evidence="1">
    <location>
        <begin position="305"/>
        <end position="320"/>
    </location>
</feature>
<feature type="compositionally biased region" description="Polar residues" evidence="1">
    <location>
        <begin position="145"/>
        <end position="176"/>
    </location>
</feature>
<evidence type="ECO:0000313" key="3">
    <source>
        <dbReference type="Proteomes" id="UP001152622"/>
    </source>
</evidence>
<dbReference type="PANTHER" id="PTHR12392:SF0">
    <property type="entry name" value="LADININ-1"/>
    <property type="match status" value="1"/>
</dbReference>
<reference evidence="2" key="1">
    <citation type="journal article" date="2023" name="Science">
        <title>Genome structures resolve the early diversification of teleost fishes.</title>
        <authorList>
            <person name="Parey E."/>
            <person name="Louis A."/>
            <person name="Montfort J."/>
            <person name="Bouchez O."/>
            <person name="Roques C."/>
            <person name="Iampietro C."/>
            <person name="Lluch J."/>
            <person name="Castinel A."/>
            <person name="Donnadieu C."/>
            <person name="Desvignes T."/>
            <person name="Floi Bucao C."/>
            <person name="Jouanno E."/>
            <person name="Wen M."/>
            <person name="Mejri S."/>
            <person name="Dirks R."/>
            <person name="Jansen H."/>
            <person name="Henkel C."/>
            <person name="Chen W.J."/>
            <person name="Zahm M."/>
            <person name="Cabau C."/>
            <person name="Klopp C."/>
            <person name="Thompson A.W."/>
            <person name="Robinson-Rechavi M."/>
            <person name="Braasch I."/>
            <person name="Lecointre G."/>
            <person name="Bobe J."/>
            <person name="Postlethwait J.H."/>
            <person name="Berthelot C."/>
            <person name="Roest Crollius H."/>
            <person name="Guiguen Y."/>
        </authorList>
    </citation>
    <scope>NUCLEOTIDE SEQUENCE</scope>
    <source>
        <strain evidence="2">WJC10195</strain>
    </source>
</reference>
<dbReference type="OrthoDB" id="9948606at2759"/>
<feature type="compositionally biased region" description="Polar residues" evidence="1">
    <location>
        <begin position="255"/>
        <end position="269"/>
    </location>
</feature>
<comment type="caution">
    <text evidence="2">The sequence shown here is derived from an EMBL/GenBank/DDBJ whole genome shotgun (WGS) entry which is preliminary data.</text>
</comment>
<accession>A0A9Q1FZ69</accession>
<feature type="compositionally biased region" description="Basic and acidic residues" evidence="1">
    <location>
        <begin position="87"/>
        <end position="100"/>
    </location>
</feature>
<feature type="compositionally biased region" description="Low complexity" evidence="1">
    <location>
        <begin position="194"/>
        <end position="204"/>
    </location>
</feature>
<dbReference type="PANTHER" id="PTHR12392">
    <property type="entry name" value="LADININ 1"/>
    <property type="match status" value="1"/>
</dbReference>
<dbReference type="Proteomes" id="UP001152622">
    <property type="component" value="Chromosome 3"/>
</dbReference>
<dbReference type="InterPro" id="IPR017404">
    <property type="entry name" value="Ladinin_1"/>
</dbReference>
<protein>
    <recommendedName>
        <fullName evidence="4">Ladinin-1</fullName>
    </recommendedName>
</protein>
<feature type="region of interest" description="Disordered" evidence="1">
    <location>
        <begin position="78"/>
        <end position="345"/>
    </location>
</feature>
<proteinExistence type="predicted"/>
<dbReference type="AlphaFoldDB" id="A0A9Q1FZ69"/>
<evidence type="ECO:0008006" key="4">
    <source>
        <dbReference type="Google" id="ProtNLM"/>
    </source>
</evidence>
<dbReference type="GO" id="GO:0005198">
    <property type="term" value="F:structural molecule activity"/>
    <property type="evidence" value="ECO:0007669"/>
    <property type="project" value="InterPro"/>
</dbReference>
<gene>
    <name evidence="2" type="ORF">SKAU_G00104280</name>
</gene>